<dbReference type="Proteomes" id="UP001281147">
    <property type="component" value="Unassembled WGS sequence"/>
</dbReference>
<organism evidence="1 2">
    <name type="scientific">Vermiconidia calcicola</name>
    <dbReference type="NCBI Taxonomy" id="1690605"/>
    <lineage>
        <taxon>Eukaryota</taxon>
        <taxon>Fungi</taxon>
        <taxon>Dikarya</taxon>
        <taxon>Ascomycota</taxon>
        <taxon>Pezizomycotina</taxon>
        <taxon>Dothideomycetes</taxon>
        <taxon>Dothideomycetidae</taxon>
        <taxon>Mycosphaerellales</taxon>
        <taxon>Extremaceae</taxon>
        <taxon>Vermiconidia</taxon>
    </lineage>
</organism>
<name>A0ACC3NZD1_9PEZI</name>
<evidence type="ECO:0000313" key="2">
    <source>
        <dbReference type="Proteomes" id="UP001281147"/>
    </source>
</evidence>
<protein>
    <submittedName>
        <fullName evidence="1">Uncharacterized protein</fullName>
    </submittedName>
</protein>
<dbReference type="EMBL" id="JAUTXU010000003">
    <property type="protein sequence ID" value="KAK3725034.1"/>
    <property type="molecule type" value="Genomic_DNA"/>
</dbReference>
<reference evidence="1" key="1">
    <citation type="submission" date="2023-07" db="EMBL/GenBank/DDBJ databases">
        <title>Black Yeasts Isolated from many extreme environments.</title>
        <authorList>
            <person name="Coleine C."/>
            <person name="Stajich J.E."/>
            <person name="Selbmann L."/>
        </authorList>
    </citation>
    <scope>NUCLEOTIDE SEQUENCE</scope>
    <source>
        <strain evidence="1">CCFEE 5714</strain>
    </source>
</reference>
<gene>
    <name evidence="1" type="ORF">LTR37_000544</name>
</gene>
<comment type="caution">
    <text evidence="1">The sequence shown here is derived from an EMBL/GenBank/DDBJ whole genome shotgun (WGS) entry which is preliminary data.</text>
</comment>
<proteinExistence type="predicted"/>
<evidence type="ECO:0000313" key="1">
    <source>
        <dbReference type="EMBL" id="KAK3725034.1"/>
    </source>
</evidence>
<sequence>MRWSDVAVGRRSTHPDAAPVKRTLDTPELLENVLKYLPPKDLVLVQRLCRAVHATTQSSRALQAELFLKPIRDSDQQPWVYLSTDTMLTGIPATNHITNLKSSGPAPRVVQPQVYNPLLVEPWKLPSLKTFALDSAVGTLRFNTNNKIDSLTAKASFRDMFLTQPPVTGVVIDIQGKCYYPSCEDRLGLPKWFAETVAMPKLINAKGVTFGELVDAIKYEERRASGWWSNFHCSGPGVFVVSQEFKDMAETAEPAA</sequence>
<keyword evidence="2" id="KW-1185">Reference proteome</keyword>
<accession>A0ACC3NZD1</accession>